<feature type="compositionally biased region" description="Polar residues" evidence="1">
    <location>
        <begin position="385"/>
        <end position="414"/>
    </location>
</feature>
<comment type="caution">
    <text evidence="4">The sequence shown here is derived from an EMBL/GenBank/DDBJ whole genome shotgun (WGS) entry which is preliminary data.</text>
</comment>
<feature type="region of interest" description="Disordered" evidence="1">
    <location>
        <begin position="365"/>
        <end position="453"/>
    </location>
</feature>
<feature type="compositionally biased region" description="Polar residues" evidence="1">
    <location>
        <begin position="199"/>
        <end position="213"/>
    </location>
</feature>
<feature type="compositionally biased region" description="Polar residues" evidence="1">
    <location>
        <begin position="37"/>
        <end position="47"/>
    </location>
</feature>
<feature type="compositionally biased region" description="Polar residues" evidence="1">
    <location>
        <begin position="798"/>
        <end position="816"/>
    </location>
</feature>
<organism evidence="4 5">
    <name type="scientific">Cryomyces minteri</name>
    <dbReference type="NCBI Taxonomy" id="331657"/>
    <lineage>
        <taxon>Eukaryota</taxon>
        <taxon>Fungi</taxon>
        <taxon>Dikarya</taxon>
        <taxon>Ascomycota</taxon>
        <taxon>Pezizomycotina</taxon>
        <taxon>Dothideomycetes</taxon>
        <taxon>Dothideomycetes incertae sedis</taxon>
        <taxon>Cryomyces</taxon>
    </lineage>
</organism>
<keyword evidence="5" id="KW-1185">Reference proteome</keyword>
<evidence type="ECO:0000259" key="2">
    <source>
        <dbReference type="Pfam" id="PF25009"/>
    </source>
</evidence>
<feature type="domain" description="DUF7785" evidence="2">
    <location>
        <begin position="561"/>
        <end position="658"/>
    </location>
</feature>
<dbReference type="Proteomes" id="UP000308768">
    <property type="component" value="Unassembled WGS sequence"/>
</dbReference>
<feature type="compositionally biased region" description="Low complexity" evidence="1">
    <location>
        <begin position="779"/>
        <end position="795"/>
    </location>
</feature>
<evidence type="ECO:0000256" key="1">
    <source>
        <dbReference type="SAM" id="MobiDB-lite"/>
    </source>
</evidence>
<sequence length="984" mass="106552">MSTTHGFATSPSPPTREHSHSHSPSHSPTSTKRKRAQSPSHANSNGTVPELDGGDEKGERARVRATMQDFLTVLKRHVLTVLAPFGFTLHPLTRSFIALVRFLSLFPYSFTERVLTGHPTSYDTKPSILEYALRTDREDAQSPEPATKRPKLSQPPVQETIASKIKQGSYTELADLEHDVHIACEEILAPAKAREAPSARSTGGSYPTHNAESQQDQRLVANVIAFGKMIRKLVLRESQRKLVAAQRNRVSEAAAIEGKGTPNGVVDAGPTTMDDEDEDTSKRIITLFGNAPHPRQLFSSFPRPLRVTPSSEPLSFASLDASVDVVVPLREPSLPNMITATRVVPVRGDDALSGKTKDPTFADLFAPPATLPQLSPPRPTKKSTTRGSTITWVDNDPLSNSVPKGSYTTQSLSTGKWLGYGGVDTPEEPSSPGAMRKMRDRALSTGEPNPAPSEATRLAQQQAKEEALFRSVYSNFAPSRDDAVALVPAETRDRVWWYRLGEKRYEQAFAIDPVLLDAQDTSTQKNSMGADEEVQFKTAVESFVPEVGATFMASDGDTTEDKDAAQILQEISGLLETLYSYQRIRNASLTSNSRTPVGQNSSLTAMTGSPAIPSSAEVDVYKMLKDQLALMISSLPPHAVAKLNGDQLAELSISPNILSHGKIYKGQMEEDQVSRLARAAAMTVAVGFAAPSRIAAPSNAPYQSTSNQYARTPSMPQSAISRPSHGAQSYYPQQQMPSRTPSMNHTRPSIPVPPAYATPGSQRPYTQMSSSYGQQTARPQQPSYGQPNGQQYPPQRTNPPNYGYNQQYSQSTSAGQTRYAPSPSTYQSRGPNTAPMYSQNAISSPYARTASPQKAPSHAAPPPNYQQPQARPAHPPSNGSQTGQYYQPPAQTGRTTPVYTPQSQTPSAVGPSGFHTSMTTEQQQLMMDRQRAQLAMQPQARMAAQPGVARQGSGTPQPAPAENGQYQPNGTSGPQGTPETPMVA</sequence>
<feature type="region of interest" description="Disordered" evidence="1">
    <location>
        <begin position="192"/>
        <end position="213"/>
    </location>
</feature>
<protein>
    <submittedName>
        <fullName evidence="4">Uncharacterized protein</fullName>
    </submittedName>
</protein>
<accession>A0A4U0XGX9</accession>
<evidence type="ECO:0000313" key="4">
    <source>
        <dbReference type="EMBL" id="TKA73905.1"/>
    </source>
</evidence>
<gene>
    <name evidence="4" type="ORF">B0A49_05022</name>
</gene>
<feature type="region of interest" description="Disordered" evidence="1">
    <location>
        <begin position="696"/>
        <end position="915"/>
    </location>
</feature>
<feature type="compositionally biased region" description="Polar residues" evidence="1">
    <location>
        <begin position="759"/>
        <end position="778"/>
    </location>
</feature>
<evidence type="ECO:0000313" key="5">
    <source>
        <dbReference type="Proteomes" id="UP000308768"/>
    </source>
</evidence>
<feature type="region of interest" description="Disordered" evidence="1">
    <location>
        <begin position="136"/>
        <end position="158"/>
    </location>
</feature>
<feature type="compositionally biased region" description="Polar residues" evidence="1">
    <location>
        <begin position="822"/>
        <end position="843"/>
    </location>
</feature>
<dbReference type="Pfam" id="PF25289">
    <property type="entry name" value="DUF7877"/>
    <property type="match status" value="1"/>
</dbReference>
<dbReference type="OrthoDB" id="5354458at2759"/>
<dbReference type="InterPro" id="IPR056687">
    <property type="entry name" value="DUF7785"/>
</dbReference>
<feature type="compositionally biased region" description="Polar residues" evidence="1">
    <location>
        <begin position="700"/>
        <end position="747"/>
    </location>
</feature>
<dbReference type="EMBL" id="NAJN01000400">
    <property type="protein sequence ID" value="TKA73905.1"/>
    <property type="molecule type" value="Genomic_DNA"/>
</dbReference>
<evidence type="ECO:0000259" key="3">
    <source>
        <dbReference type="Pfam" id="PF25289"/>
    </source>
</evidence>
<feature type="compositionally biased region" description="Low complexity" evidence="1">
    <location>
        <begin position="932"/>
        <end position="946"/>
    </location>
</feature>
<dbReference type="AlphaFoldDB" id="A0A4U0XGX9"/>
<feature type="region of interest" description="Disordered" evidence="1">
    <location>
        <begin position="928"/>
        <end position="984"/>
    </location>
</feature>
<dbReference type="STRING" id="331657.A0A4U0XGX9"/>
<feature type="domain" description="DUF7877" evidence="3">
    <location>
        <begin position="121"/>
        <end position="231"/>
    </location>
</feature>
<name>A0A4U0XGX9_9PEZI</name>
<reference evidence="4 5" key="1">
    <citation type="submission" date="2017-03" db="EMBL/GenBank/DDBJ databases">
        <title>Genomes of endolithic fungi from Antarctica.</title>
        <authorList>
            <person name="Coleine C."/>
            <person name="Masonjones S."/>
            <person name="Stajich J.E."/>
        </authorList>
    </citation>
    <scope>NUCLEOTIDE SEQUENCE [LARGE SCALE GENOMIC DNA]</scope>
    <source>
        <strain evidence="4 5">CCFEE 5187</strain>
    </source>
</reference>
<feature type="compositionally biased region" description="Polar residues" evidence="1">
    <location>
        <begin position="964"/>
        <end position="978"/>
    </location>
</feature>
<dbReference type="InterPro" id="IPR057199">
    <property type="entry name" value="DUF7877"/>
</dbReference>
<proteinExistence type="predicted"/>
<dbReference type="Pfam" id="PF25009">
    <property type="entry name" value="DUF7785"/>
    <property type="match status" value="1"/>
</dbReference>
<feature type="region of interest" description="Disordered" evidence="1">
    <location>
        <begin position="1"/>
        <end position="58"/>
    </location>
</feature>
<feature type="compositionally biased region" description="Polar residues" evidence="1">
    <location>
        <begin position="877"/>
        <end position="907"/>
    </location>
</feature>